<evidence type="ECO:0000313" key="3">
    <source>
        <dbReference type="Proteomes" id="UP001156410"/>
    </source>
</evidence>
<name>A0AA47FAW2_STRMC</name>
<accession>A0AA47FAW2</accession>
<dbReference type="EMBL" id="JAPHJC010000031">
    <property type="protein sequence ID" value="MCW8678420.1"/>
    <property type="molecule type" value="Genomic_DNA"/>
</dbReference>
<dbReference type="SUPFAM" id="SSF160379">
    <property type="entry name" value="SP0830-like"/>
    <property type="match status" value="1"/>
</dbReference>
<dbReference type="EMBL" id="CP113440">
    <property type="protein sequence ID" value="WAK62566.1"/>
    <property type="molecule type" value="Genomic_DNA"/>
</dbReference>
<protein>
    <submittedName>
        <fullName evidence="2">DUF1697 domain-containing protein</fullName>
    </submittedName>
</protein>
<dbReference type="PANTHER" id="PTHR36439">
    <property type="entry name" value="BLL4334 PROTEIN"/>
    <property type="match status" value="1"/>
</dbReference>
<dbReference type="Pfam" id="PF08002">
    <property type="entry name" value="DUF1697"/>
    <property type="match status" value="1"/>
</dbReference>
<dbReference type="Proteomes" id="UP001156410">
    <property type="component" value="Chromosome"/>
</dbReference>
<reference evidence="4" key="1">
    <citation type="submission" date="2022-11" db="EMBL/GenBank/DDBJ databases">
        <title>Streptococcus macedonicus and Acinetobacter baumannii: co-inhabitants of the cheese production environment.</title>
        <authorList>
            <person name="Johnson J."/>
            <person name="Curtin C."/>
            <person name="Waite-Cusic J."/>
        </authorList>
    </citation>
    <scope>NUCLEOTIDE SEQUENCE [LARGE SCALE GENOMIC DNA]</scope>
    <source>
        <strain evidence="4">E28</strain>
    </source>
</reference>
<gene>
    <name evidence="2" type="ORF">OQG81_07425</name>
    <name evidence="1" type="ORF">OQH01_07955</name>
</gene>
<dbReference type="AlphaFoldDB" id="A0AA47FAW2"/>
<sequence>MEYIILLRGVTPRGKNSIPKMSYLVEILADVGFRKVRTYIQSGNIILETNLDISEINKLINKTIKEKIGADLKIITKTKDDLRKAVDKNPFRDDNYIYSRIHVVFCQKKIKELPLEKILDDYGEEEIFVGDDCLYLYLPRTATRKRLNTNYLERLLGEDMTMRKINVVNKLLTK</sequence>
<dbReference type="InterPro" id="IPR012545">
    <property type="entry name" value="DUF1697"/>
</dbReference>
<reference evidence="2" key="3">
    <citation type="submission" date="2022-11" db="EMBL/GenBank/DDBJ databases">
        <authorList>
            <person name="Johnson J.D."/>
        </authorList>
    </citation>
    <scope>NUCLEOTIDE SEQUENCE</scope>
    <source>
        <strain evidence="1">E28</strain>
        <strain evidence="2">E37</strain>
    </source>
</reference>
<reference evidence="4" key="4">
    <citation type="submission" date="2023-07" db="EMBL/GenBank/DDBJ databases">
        <title>Streptococcus macedonicus and Acinetobacter baumannii: co-inhabitants of the cheese production environment.</title>
        <authorList>
            <person name="Johnson J."/>
            <person name="Curtin C."/>
            <person name="Waite-Cusic J."/>
        </authorList>
    </citation>
    <scope>NUCLEOTIDE SEQUENCE [LARGE SCALE GENOMIC DNA]</scope>
    <source>
        <strain evidence="4">E28</strain>
    </source>
</reference>
<dbReference type="Gene3D" id="3.30.70.1280">
    <property type="entry name" value="SP0830-like domains"/>
    <property type="match status" value="1"/>
</dbReference>
<organism evidence="2 3">
    <name type="scientific">Streptococcus macedonicus</name>
    <name type="common">Streptococcus gallolyticus macedonicus</name>
    <dbReference type="NCBI Taxonomy" id="59310"/>
    <lineage>
        <taxon>Bacteria</taxon>
        <taxon>Bacillati</taxon>
        <taxon>Bacillota</taxon>
        <taxon>Bacilli</taxon>
        <taxon>Lactobacillales</taxon>
        <taxon>Streptococcaceae</taxon>
        <taxon>Streptococcus</taxon>
    </lineage>
</organism>
<proteinExistence type="predicted"/>
<evidence type="ECO:0000313" key="2">
    <source>
        <dbReference type="EMBL" id="WAK62566.1"/>
    </source>
</evidence>
<dbReference type="RefSeq" id="WP_252531297.1">
    <property type="nucleotide sequence ID" value="NZ_CP113440.1"/>
</dbReference>
<reference evidence="2" key="2">
    <citation type="submission" date="2022-11" db="EMBL/GenBank/DDBJ databases">
        <title>Streptococcus macedonicus and Acinetobacter baumannii: co-inhabitants of the cheese production environment.</title>
        <authorList>
            <person name="Johnson J."/>
        </authorList>
    </citation>
    <scope>NUCLEOTIDE SEQUENCE</scope>
    <source>
        <strain evidence="2">E37</strain>
    </source>
</reference>
<evidence type="ECO:0000313" key="1">
    <source>
        <dbReference type="EMBL" id="MCW8678420.1"/>
    </source>
</evidence>
<dbReference type="Proteomes" id="UP001209889">
    <property type="component" value="Unassembled WGS sequence"/>
</dbReference>
<reference evidence="1" key="5">
    <citation type="submission" date="2024-05" db="EMBL/GenBank/DDBJ databases">
        <title>Streptococcus macedonicus and Acinetobacter baumannii: co-inhabitants of the cheese production environment.</title>
        <authorList>
            <person name="Johnson J."/>
            <person name="Curtin C."/>
            <person name="Waite-Cusic J."/>
        </authorList>
    </citation>
    <scope>NUCLEOTIDE SEQUENCE</scope>
    <source>
        <strain evidence="1">E28</strain>
    </source>
</reference>
<keyword evidence="4" id="KW-1185">Reference proteome</keyword>
<dbReference type="PIRSF" id="PIRSF008502">
    <property type="entry name" value="UCP008502"/>
    <property type="match status" value="1"/>
</dbReference>
<dbReference type="PANTHER" id="PTHR36439:SF1">
    <property type="entry name" value="DUF1697 DOMAIN-CONTAINING PROTEIN"/>
    <property type="match status" value="1"/>
</dbReference>
<evidence type="ECO:0000313" key="4">
    <source>
        <dbReference type="Proteomes" id="UP001209889"/>
    </source>
</evidence>